<protein>
    <submittedName>
        <fullName evidence="1">3b3a1541-7f5c-4f67-aff8-0a7e77aa1812</fullName>
    </submittedName>
</protein>
<name>A0A3S4F4X5_9PEZI</name>
<dbReference type="EMBL" id="OUUZ01000019">
    <property type="protein sequence ID" value="SPQ27247.1"/>
    <property type="molecule type" value="Genomic_DNA"/>
</dbReference>
<gene>
    <name evidence="1" type="ORF">TT172_LOCUS9666</name>
</gene>
<sequence>MLESSINKRN</sequence>
<accession>A0A3S4F4X5</accession>
<proteinExistence type="predicted"/>
<reference evidence="1 2" key="1">
    <citation type="submission" date="2018-04" db="EMBL/GenBank/DDBJ databases">
        <authorList>
            <person name="Huttner S."/>
            <person name="Dainat J."/>
        </authorList>
    </citation>
    <scope>NUCLEOTIDE SEQUENCE [LARGE SCALE GENOMIC DNA]</scope>
</reference>
<dbReference type="Proteomes" id="UP000289323">
    <property type="component" value="Unassembled WGS sequence"/>
</dbReference>
<evidence type="ECO:0000313" key="2">
    <source>
        <dbReference type="Proteomes" id="UP000289323"/>
    </source>
</evidence>
<organism evidence="1 2">
    <name type="scientific">Thermothielavioides terrestris</name>
    <dbReference type="NCBI Taxonomy" id="2587410"/>
    <lineage>
        <taxon>Eukaryota</taxon>
        <taxon>Fungi</taxon>
        <taxon>Dikarya</taxon>
        <taxon>Ascomycota</taxon>
        <taxon>Pezizomycotina</taxon>
        <taxon>Sordariomycetes</taxon>
        <taxon>Sordariomycetidae</taxon>
        <taxon>Sordariales</taxon>
        <taxon>Chaetomiaceae</taxon>
        <taxon>Thermothielavioides</taxon>
    </lineage>
</organism>
<evidence type="ECO:0000313" key="1">
    <source>
        <dbReference type="EMBL" id="SPQ27247.1"/>
    </source>
</evidence>